<evidence type="ECO:0000313" key="2">
    <source>
        <dbReference type="Proteomes" id="UP000694892"/>
    </source>
</evidence>
<dbReference type="AlphaFoldDB" id="A0A974C2C9"/>
<evidence type="ECO:0000313" key="1">
    <source>
        <dbReference type="EMBL" id="OCT65259.1"/>
    </source>
</evidence>
<protein>
    <submittedName>
        <fullName evidence="1">Uncharacterized protein</fullName>
    </submittedName>
</protein>
<organism evidence="1 2">
    <name type="scientific">Xenopus laevis</name>
    <name type="common">African clawed frog</name>
    <dbReference type="NCBI Taxonomy" id="8355"/>
    <lineage>
        <taxon>Eukaryota</taxon>
        <taxon>Metazoa</taxon>
        <taxon>Chordata</taxon>
        <taxon>Craniata</taxon>
        <taxon>Vertebrata</taxon>
        <taxon>Euteleostomi</taxon>
        <taxon>Amphibia</taxon>
        <taxon>Batrachia</taxon>
        <taxon>Anura</taxon>
        <taxon>Pipoidea</taxon>
        <taxon>Pipidae</taxon>
        <taxon>Xenopodinae</taxon>
        <taxon>Xenopus</taxon>
        <taxon>Xenopus</taxon>
    </lineage>
</organism>
<proteinExistence type="predicted"/>
<gene>
    <name evidence="1" type="ORF">XELAEV_18041499mg</name>
</gene>
<dbReference type="Proteomes" id="UP000694892">
    <property type="component" value="Chromosome 8S"/>
</dbReference>
<dbReference type="EMBL" id="CM004481">
    <property type="protein sequence ID" value="OCT65259.1"/>
    <property type="molecule type" value="Genomic_DNA"/>
</dbReference>
<accession>A0A974C2C9</accession>
<reference evidence="2" key="1">
    <citation type="journal article" date="2016" name="Nature">
        <title>Genome evolution in the allotetraploid frog Xenopus laevis.</title>
        <authorList>
            <person name="Session A.M."/>
            <person name="Uno Y."/>
            <person name="Kwon T."/>
            <person name="Chapman J.A."/>
            <person name="Toyoda A."/>
            <person name="Takahashi S."/>
            <person name="Fukui A."/>
            <person name="Hikosaka A."/>
            <person name="Suzuki A."/>
            <person name="Kondo M."/>
            <person name="van Heeringen S.J."/>
            <person name="Quigley I."/>
            <person name="Heinz S."/>
            <person name="Ogino H."/>
            <person name="Ochi H."/>
            <person name="Hellsten U."/>
            <person name="Lyons J.B."/>
            <person name="Simakov O."/>
            <person name="Putnam N."/>
            <person name="Stites J."/>
            <person name="Kuroki Y."/>
            <person name="Tanaka T."/>
            <person name="Michiue T."/>
            <person name="Watanabe M."/>
            <person name="Bogdanovic O."/>
            <person name="Lister R."/>
            <person name="Georgiou G."/>
            <person name="Paranjpe S.S."/>
            <person name="van Kruijsbergen I."/>
            <person name="Shu S."/>
            <person name="Carlson J."/>
            <person name="Kinoshita T."/>
            <person name="Ohta Y."/>
            <person name="Mawaribuchi S."/>
            <person name="Jenkins J."/>
            <person name="Grimwood J."/>
            <person name="Schmutz J."/>
            <person name="Mitros T."/>
            <person name="Mozaffari S.V."/>
            <person name="Suzuki Y."/>
            <person name="Haramoto Y."/>
            <person name="Yamamoto T.S."/>
            <person name="Takagi C."/>
            <person name="Heald R."/>
            <person name="Miller K."/>
            <person name="Haudenschild C."/>
            <person name="Kitzman J."/>
            <person name="Nakayama T."/>
            <person name="Izutsu Y."/>
            <person name="Robert J."/>
            <person name="Fortriede J."/>
            <person name="Burns K."/>
            <person name="Lotay V."/>
            <person name="Karimi K."/>
            <person name="Yasuoka Y."/>
            <person name="Dichmann D.S."/>
            <person name="Flajnik M.F."/>
            <person name="Houston D.W."/>
            <person name="Shendure J."/>
            <person name="DuPasquier L."/>
            <person name="Vize P.D."/>
            <person name="Zorn A.M."/>
            <person name="Ito M."/>
            <person name="Marcotte E.M."/>
            <person name="Wallingford J.B."/>
            <person name="Ito Y."/>
            <person name="Asashima M."/>
            <person name="Ueno N."/>
            <person name="Matsuda Y."/>
            <person name="Veenstra G.J."/>
            <person name="Fujiyama A."/>
            <person name="Harland R.M."/>
            <person name="Taira M."/>
            <person name="Rokhsar D.S."/>
        </authorList>
    </citation>
    <scope>NUCLEOTIDE SEQUENCE [LARGE SCALE GENOMIC DNA]</scope>
    <source>
        <strain evidence="2">J</strain>
    </source>
</reference>
<name>A0A974C2C9_XENLA</name>
<sequence length="69" mass="7824">MGAIQWQHCWTIDNPKQQAAHGHPSPRFLCNTVEFLISGSWITGTLEDLYVPRDTAFGENVSHRFPLSL</sequence>